<name>A0A395MS53_9HYPO</name>
<organism evidence="2 3">
    <name type="scientific">Fusarium flagelliforme</name>
    <dbReference type="NCBI Taxonomy" id="2675880"/>
    <lineage>
        <taxon>Eukaryota</taxon>
        <taxon>Fungi</taxon>
        <taxon>Dikarya</taxon>
        <taxon>Ascomycota</taxon>
        <taxon>Pezizomycotina</taxon>
        <taxon>Sordariomycetes</taxon>
        <taxon>Hypocreomycetidae</taxon>
        <taxon>Hypocreales</taxon>
        <taxon>Nectriaceae</taxon>
        <taxon>Fusarium</taxon>
        <taxon>Fusarium incarnatum-equiseti species complex</taxon>
    </lineage>
</organism>
<keyword evidence="3" id="KW-1185">Reference proteome</keyword>
<comment type="caution">
    <text evidence="2">The sequence shown here is derived from an EMBL/GenBank/DDBJ whole genome shotgun (WGS) entry which is preliminary data.</text>
</comment>
<gene>
    <name evidence="2" type="ORF">FIE12Z_5432</name>
</gene>
<feature type="compositionally biased region" description="Polar residues" evidence="1">
    <location>
        <begin position="64"/>
        <end position="76"/>
    </location>
</feature>
<feature type="compositionally biased region" description="Polar residues" evidence="1">
    <location>
        <begin position="32"/>
        <end position="41"/>
    </location>
</feature>
<accession>A0A395MS53</accession>
<dbReference type="EMBL" id="PXXK01000142">
    <property type="protein sequence ID" value="RFN50253.1"/>
    <property type="molecule type" value="Genomic_DNA"/>
</dbReference>
<feature type="compositionally biased region" description="Polar residues" evidence="1">
    <location>
        <begin position="1"/>
        <end position="10"/>
    </location>
</feature>
<feature type="compositionally biased region" description="Low complexity" evidence="1">
    <location>
        <begin position="50"/>
        <end position="61"/>
    </location>
</feature>
<evidence type="ECO:0000313" key="2">
    <source>
        <dbReference type="EMBL" id="RFN50253.1"/>
    </source>
</evidence>
<evidence type="ECO:0000256" key="1">
    <source>
        <dbReference type="SAM" id="MobiDB-lite"/>
    </source>
</evidence>
<reference evidence="2 3" key="1">
    <citation type="journal article" date="2018" name="PLoS Pathog.">
        <title>Evolution of structural diversity of trichothecenes, a family of toxins produced by plant pathogenic and entomopathogenic fungi.</title>
        <authorList>
            <person name="Proctor R.H."/>
            <person name="McCormick S.P."/>
            <person name="Kim H.S."/>
            <person name="Cardoza R.E."/>
            <person name="Stanley A.M."/>
            <person name="Lindo L."/>
            <person name="Kelly A."/>
            <person name="Brown D.W."/>
            <person name="Lee T."/>
            <person name="Vaughan M.M."/>
            <person name="Alexander N.J."/>
            <person name="Busman M."/>
            <person name="Gutierrez S."/>
        </authorList>
    </citation>
    <scope>NUCLEOTIDE SEQUENCE [LARGE SCALE GENOMIC DNA]</scope>
    <source>
        <strain evidence="2 3">NRRL 13405</strain>
    </source>
</reference>
<proteinExistence type="predicted"/>
<protein>
    <submittedName>
        <fullName evidence="2">Uncharacterized protein</fullName>
    </submittedName>
</protein>
<evidence type="ECO:0000313" key="3">
    <source>
        <dbReference type="Proteomes" id="UP000265631"/>
    </source>
</evidence>
<feature type="compositionally biased region" description="Low complexity" evidence="1">
    <location>
        <begin position="86"/>
        <end position="96"/>
    </location>
</feature>
<dbReference type="Proteomes" id="UP000265631">
    <property type="component" value="Unassembled WGS sequence"/>
</dbReference>
<dbReference type="OrthoDB" id="5099850at2759"/>
<feature type="region of interest" description="Disordered" evidence="1">
    <location>
        <begin position="1"/>
        <end position="113"/>
    </location>
</feature>
<dbReference type="STRING" id="2594813.A0A395MS53"/>
<dbReference type="AlphaFoldDB" id="A0A395MS53"/>
<sequence>MPRNNETQESSENRRTGRFEPYPVQSRRSDRGTATSDQTPRSGHLGNSGGSRSESSIPSRGSDPEQSSILGSTPSRVNEAEMVETTPHGGYPSSHGGSSGSDSEEGSTSIRSPPRMVVEAKMLETADHVGNAAYKLVPTQIGDDGRANWYTCSYPPGFWGVASDEHTLNQGVMQAYQHLSLERGTCDIGWTMFIQDLDKFDAVKKNEIESRVLKNTGRAENGQVTGLVTPKRTQYPPKARDDCPFCPRGGHGLIDCIVNVPEGESELDGCPICNSLNHLPSNCDAFRNMSLRDKVIWSVVKRANKPALKTRTPWYVMLHEWCNIVTYDSGLITGFPWSKRFTEIMKNDRTWLYLPQLQDKYDADREVEVLPVDPATASFYMIWKTYWEPEGLAWPSVLGPRD</sequence>